<dbReference type="EMBL" id="JAPWDV010000001">
    <property type="protein sequence ID" value="KAJ6225366.1"/>
    <property type="molecule type" value="Genomic_DNA"/>
</dbReference>
<protein>
    <recommendedName>
        <fullName evidence="9">BOS complex subunit TMEM147</fullName>
    </recommendedName>
    <alternativeName>
        <fullName evidence="10">Transmembrane protein 147</fullName>
    </alternativeName>
</protein>
<dbReference type="GO" id="GO:0005886">
    <property type="term" value="C:plasma membrane"/>
    <property type="evidence" value="ECO:0007669"/>
    <property type="project" value="UniProtKB-SubCell"/>
</dbReference>
<keyword evidence="5" id="KW-0256">Endoplasmic reticulum</keyword>
<evidence type="ECO:0000256" key="3">
    <source>
        <dbReference type="ARBA" id="ARBA00022475"/>
    </source>
</evidence>
<keyword evidence="3" id="KW-1003">Cell membrane</keyword>
<evidence type="ECO:0000256" key="2">
    <source>
        <dbReference type="ARBA" id="ARBA00004651"/>
    </source>
</evidence>
<feature type="transmembrane region" description="Helical" evidence="11">
    <location>
        <begin position="51"/>
        <end position="77"/>
    </location>
</feature>
<evidence type="ECO:0000256" key="8">
    <source>
        <dbReference type="ARBA" id="ARBA00034739"/>
    </source>
</evidence>
<keyword evidence="4 11" id="KW-0812">Transmembrane</keyword>
<dbReference type="AlphaFoldDB" id="A0A9Q0RT13"/>
<keyword evidence="13" id="KW-1185">Reference proteome</keyword>
<organism evidence="12 13">
    <name type="scientific">Blomia tropicalis</name>
    <name type="common">Mite</name>
    <dbReference type="NCBI Taxonomy" id="40697"/>
    <lineage>
        <taxon>Eukaryota</taxon>
        <taxon>Metazoa</taxon>
        <taxon>Ecdysozoa</taxon>
        <taxon>Arthropoda</taxon>
        <taxon>Chelicerata</taxon>
        <taxon>Arachnida</taxon>
        <taxon>Acari</taxon>
        <taxon>Acariformes</taxon>
        <taxon>Sarcoptiformes</taxon>
        <taxon>Astigmata</taxon>
        <taxon>Glycyphagoidea</taxon>
        <taxon>Echimyopodidae</taxon>
        <taxon>Blomia</taxon>
    </lineage>
</organism>
<name>A0A9Q0RT13_BLOTA</name>
<evidence type="ECO:0000256" key="6">
    <source>
        <dbReference type="ARBA" id="ARBA00022989"/>
    </source>
</evidence>
<sequence>MTFYHFVNCVLLTFGPPLILYKFSVLSEYGTLWKPLIGTGCYMITQGVKMLIIAGLINLSPLWDHLTDCIGMYYFLVHQQKASVASVKILSLALGWSVTESIFTRFVNFYLNARSMQFSWQYLLTAGEANLSLIQNICLCALLWSWGRRSNKIHLSVIVLYILSISFVESIIVKSISLGALAITTTFLYN</sequence>
<dbReference type="Pfam" id="PF09767">
    <property type="entry name" value="DUF2053"/>
    <property type="match status" value="1"/>
</dbReference>
<proteinExistence type="inferred from homology"/>
<dbReference type="PANTHER" id="PTHR12869">
    <property type="entry name" value="SMALL SEVEN TRANSMEMBRANE DOMAIN-CONTAINING PROTEIN"/>
    <property type="match status" value="1"/>
</dbReference>
<dbReference type="Proteomes" id="UP001142055">
    <property type="component" value="Chromosome 1"/>
</dbReference>
<dbReference type="GO" id="GO:0005789">
    <property type="term" value="C:endoplasmic reticulum membrane"/>
    <property type="evidence" value="ECO:0007669"/>
    <property type="project" value="UniProtKB-SubCell"/>
</dbReference>
<comment type="caution">
    <text evidence="12">The sequence shown here is derived from an EMBL/GenBank/DDBJ whole genome shotgun (WGS) entry which is preliminary data.</text>
</comment>
<evidence type="ECO:0000256" key="7">
    <source>
        <dbReference type="ARBA" id="ARBA00023136"/>
    </source>
</evidence>
<evidence type="ECO:0000256" key="4">
    <source>
        <dbReference type="ARBA" id="ARBA00022692"/>
    </source>
</evidence>
<evidence type="ECO:0000313" key="12">
    <source>
        <dbReference type="EMBL" id="KAJ6225366.1"/>
    </source>
</evidence>
<comment type="similarity">
    <text evidence="8">Belongs to the TMEM147 family.</text>
</comment>
<feature type="transmembrane region" description="Helical" evidence="11">
    <location>
        <begin position="89"/>
        <end position="111"/>
    </location>
</feature>
<keyword evidence="7 11" id="KW-0472">Membrane</keyword>
<reference evidence="12" key="1">
    <citation type="submission" date="2022-12" db="EMBL/GenBank/DDBJ databases">
        <title>Genome assemblies of Blomia tropicalis.</title>
        <authorList>
            <person name="Cui Y."/>
        </authorList>
    </citation>
    <scope>NUCLEOTIDE SEQUENCE</scope>
    <source>
        <tissue evidence="12">Adult mites</tissue>
    </source>
</reference>
<evidence type="ECO:0000256" key="1">
    <source>
        <dbReference type="ARBA" id="ARBA00004477"/>
    </source>
</evidence>
<dbReference type="OMA" id="DWRHIIS"/>
<feature type="transmembrane region" description="Helical" evidence="11">
    <location>
        <begin position="123"/>
        <end position="146"/>
    </location>
</feature>
<evidence type="ECO:0000313" key="13">
    <source>
        <dbReference type="Proteomes" id="UP001142055"/>
    </source>
</evidence>
<evidence type="ECO:0000256" key="11">
    <source>
        <dbReference type="SAM" id="Phobius"/>
    </source>
</evidence>
<evidence type="ECO:0000256" key="10">
    <source>
        <dbReference type="ARBA" id="ARBA00034899"/>
    </source>
</evidence>
<evidence type="ECO:0000256" key="9">
    <source>
        <dbReference type="ARBA" id="ARBA00034846"/>
    </source>
</evidence>
<dbReference type="OrthoDB" id="9993532at2759"/>
<gene>
    <name evidence="12" type="ORF">RDWZM_003911</name>
</gene>
<evidence type="ECO:0000256" key="5">
    <source>
        <dbReference type="ARBA" id="ARBA00022824"/>
    </source>
</evidence>
<accession>A0A9Q0RT13</accession>
<dbReference type="PANTHER" id="PTHR12869:SF0">
    <property type="entry name" value="BOS COMPLEX SUBUNIT TMEM147"/>
    <property type="match status" value="1"/>
</dbReference>
<feature type="transmembrane region" description="Helical" evidence="11">
    <location>
        <begin position="158"/>
        <end position="189"/>
    </location>
</feature>
<comment type="subcellular location">
    <subcellularLocation>
        <location evidence="2">Cell membrane</location>
        <topology evidence="2">Multi-pass membrane protein</topology>
    </subcellularLocation>
    <subcellularLocation>
        <location evidence="1">Endoplasmic reticulum membrane</location>
        <topology evidence="1">Multi-pass membrane protein</topology>
    </subcellularLocation>
</comment>
<dbReference type="InterPro" id="IPR019164">
    <property type="entry name" value="TMEM147"/>
</dbReference>
<keyword evidence="6 11" id="KW-1133">Transmembrane helix</keyword>